<dbReference type="AlphaFoldDB" id="A0A840FDM7"/>
<dbReference type="InterPro" id="IPR014757">
    <property type="entry name" value="Tscrpt_reg_IclR_C"/>
</dbReference>
<keyword evidence="2 5" id="KW-0238">DNA-binding</keyword>
<dbReference type="PANTHER" id="PTHR30136">
    <property type="entry name" value="HELIX-TURN-HELIX TRANSCRIPTIONAL REGULATOR, ICLR FAMILY"/>
    <property type="match status" value="1"/>
</dbReference>
<dbReference type="Proteomes" id="UP000529795">
    <property type="component" value="Unassembled WGS sequence"/>
</dbReference>
<dbReference type="InterPro" id="IPR050707">
    <property type="entry name" value="HTH_MetabolicPath_Reg"/>
</dbReference>
<keyword evidence="1" id="KW-0805">Transcription regulation</keyword>
<dbReference type="EMBL" id="JACIEV010000021">
    <property type="protein sequence ID" value="MBB4155709.1"/>
    <property type="molecule type" value="Genomic_DNA"/>
</dbReference>
<dbReference type="InterPro" id="IPR005471">
    <property type="entry name" value="Tscrpt_reg_IclR_N"/>
</dbReference>
<evidence type="ECO:0000313" key="5">
    <source>
        <dbReference type="EMBL" id="MBB4155709.1"/>
    </source>
</evidence>
<gene>
    <name evidence="5" type="ORF">GGQ80_003634</name>
</gene>
<evidence type="ECO:0000256" key="2">
    <source>
        <dbReference type="ARBA" id="ARBA00023125"/>
    </source>
</evidence>
<organism evidence="5 6">
    <name type="scientific">Sphingomonas jinjuensis</name>
    <dbReference type="NCBI Taxonomy" id="535907"/>
    <lineage>
        <taxon>Bacteria</taxon>
        <taxon>Pseudomonadati</taxon>
        <taxon>Pseudomonadota</taxon>
        <taxon>Alphaproteobacteria</taxon>
        <taxon>Sphingomonadales</taxon>
        <taxon>Sphingomonadaceae</taxon>
        <taxon>Sphingomonas</taxon>
    </lineage>
</organism>
<dbReference type="SUPFAM" id="SSF55781">
    <property type="entry name" value="GAF domain-like"/>
    <property type="match status" value="1"/>
</dbReference>
<dbReference type="Pfam" id="PF09339">
    <property type="entry name" value="HTH_IclR"/>
    <property type="match status" value="1"/>
</dbReference>
<dbReference type="PANTHER" id="PTHR30136:SF24">
    <property type="entry name" value="HTH-TYPE TRANSCRIPTIONAL REPRESSOR ALLR"/>
    <property type="match status" value="1"/>
</dbReference>
<evidence type="ECO:0000259" key="4">
    <source>
        <dbReference type="PROSITE" id="PS51078"/>
    </source>
</evidence>
<protein>
    <submittedName>
        <fullName evidence="5">DNA-binding IclR family transcriptional regulator</fullName>
    </submittedName>
</protein>
<dbReference type="GO" id="GO:0003677">
    <property type="term" value="F:DNA binding"/>
    <property type="evidence" value="ECO:0007669"/>
    <property type="project" value="UniProtKB-KW"/>
</dbReference>
<reference evidence="5 6" key="1">
    <citation type="submission" date="2020-08" db="EMBL/GenBank/DDBJ databases">
        <title>Genomic Encyclopedia of Type Strains, Phase IV (KMG-IV): sequencing the most valuable type-strain genomes for metagenomic binning, comparative biology and taxonomic classification.</title>
        <authorList>
            <person name="Goeker M."/>
        </authorList>
    </citation>
    <scope>NUCLEOTIDE SEQUENCE [LARGE SCALE GENOMIC DNA]</scope>
    <source>
        <strain evidence="5 6">YC6723</strain>
    </source>
</reference>
<dbReference type="Gene3D" id="3.30.450.40">
    <property type="match status" value="1"/>
</dbReference>
<proteinExistence type="predicted"/>
<comment type="caution">
    <text evidence="5">The sequence shown here is derived from an EMBL/GenBank/DDBJ whole genome shotgun (WGS) entry which is preliminary data.</text>
</comment>
<accession>A0A840FDM7</accession>
<keyword evidence="6" id="KW-1185">Reference proteome</keyword>
<dbReference type="GO" id="GO:0045892">
    <property type="term" value="P:negative regulation of DNA-templated transcription"/>
    <property type="evidence" value="ECO:0007669"/>
    <property type="project" value="TreeGrafter"/>
</dbReference>
<dbReference type="InterPro" id="IPR036388">
    <property type="entry name" value="WH-like_DNA-bd_sf"/>
</dbReference>
<dbReference type="SUPFAM" id="SSF46785">
    <property type="entry name" value="Winged helix' DNA-binding domain"/>
    <property type="match status" value="1"/>
</dbReference>
<evidence type="ECO:0000256" key="1">
    <source>
        <dbReference type="ARBA" id="ARBA00023015"/>
    </source>
</evidence>
<sequence length="260" mass="27689">MDELDDDRSGRAIATLTGTQTLERGLALIAHVVAAPVTIQQLSADAGLTLSVTRRLVAGLVNQGFLTIGSDRRLRGGAQLIRLGVQAQGQLDIVAVARPFLTSLAEATSMSSFLGERSGDHSIHLLRSPGSHRVVVSTPVGTRRALAETSLGKALLLDEPDAWPRVFAAAEPRFVDPDWRTAMEQARREGVVLHASPPPDNFRAVAAPVRNAANEIVAAISVVTLAQYADADVLDRTKHLVRDHARQVSESLGALPNGQS</sequence>
<keyword evidence="3" id="KW-0804">Transcription</keyword>
<dbReference type="InterPro" id="IPR029016">
    <property type="entry name" value="GAF-like_dom_sf"/>
</dbReference>
<dbReference type="Pfam" id="PF01614">
    <property type="entry name" value="IclR_C"/>
    <property type="match status" value="1"/>
</dbReference>
<dbReference type="SMART" id="SM00346">
    <property type="entry name" value="HTH_ICLR"/>
    <property type="match status" value="1"/>
</dbReference>
<feature type="domain" description="IclR-ED" evidence="4">
    <location>
        <begin position="79"/>
        <end position="254"/>
    </location>
</feature>
<dbReference type="PROSITE" id="PS51078">
    <property type="entry name" value="ICLR_ED"/>
    <property type="match status" value="1"/>
</dbReference>
<dbReference type="RefSeq" id="WP_183987437.1">
    <property type="nucleotide sequence ID" value="NZ_JACIEV010000021.1"/>
</dbReference>
<evidence type="ECO:0000256" key="3">
    <source>
        <dbReference type="ARBA" id="ARBA00023163"/>
    </source>
</evidence>
<evidence type="ECO:0000313" key="6">
    <source>
        <dbReference type="Proteomes" id="UP000529795"/>
    </source>
</evidence>
<dbReference type="Gene3D" id="1.10.10.10">
    <property type="entry name" value="Winged helix-like DNA-binding domain superfamily/Winged helix DNA-binding domain"/>
    <property type="match status" value="1"/>
</dbReference>
<dbReference type="GO" id="GO:0003700">
    <property type="term" value="F:DNA-binding transcription factor activity"/>
    <property type="evidence" value="ECO:0007669"/>
    <property type="project" value="TreeGrafter"/>
</dbReference>
<dbReference type="InterPro" id="IPR036390">
    <property type="entry name" value="WH_DNA-bd_sf"/>
</dbReference>
<name>A0A840FDM7_9SPHN</name>